<feature type="signal peptide" evidence="2">
    <location>
        <begin position="1"/>
        <end position="21"/>
    </location>
</feature>
<feature type="compositionally biased region" description="Basic and acidic residues" evidence="1">
    <location>
        <begin position="298"/>
        <end position="315"/>
    </location>
</feature>
<reference evidence="3 4" key="1">
    <citation type="submission" date="2020-07" db="EMBL/GenBank/DDBJ databases">
        <title>Comparative genomics of pyrophilous fungi reveals a link between fire events and developmental genes.</title>
        <authorList>
            <consortium name="DOE Joint Genome Institute"/>
            <person name="Steindorff A.S."/>
            <person name="Carver A."/>
            <person name="Calhoun S."/>
            <person name="Stillman K."/>
            <person name="Liu H."/>
            <person name="Lipzen A."/>
            <person name="Pangilinan J."/>
            <person name="Labutti K."/>
            <person name="Bruns T.D."/>
            <person name="Grigoriev I.V."/>
        </authorList>
    </citation>
    <scope>NUCLEOTIDE SEQUENCE [LARGE SCALE GENOMIC DNA]</scope>
    <source>
        <strain evidence="3 4">CBS 144469</strain>
    </source>
</reference>
<feature type="chain" id="PRO_5034905572" evidence="2">
    <location>
        <begin position="22"/>
        <end position="424"/>
    </location>
</feature>
<feature type="non-terminal residue" evidence="3">
    <location>
        <position position="424"/>
    </location>
</feature>
<name>A0A8H6LXW6_9AGAR</name>
<proteinExistence type="predicted"/>
<evidence type="ECO:0000313" key="3">
    <source>
        <dbReference type="EMBL" id="KAF6744647.1"/>
    </source>
</evidence>
<sequence length="424" mass="46424">MRRTTAIVLLFALGTFALSAASPTPSFEGSGSSTHKAASSPQSPEGVPTPISSAGTVGGRLATLAVRFGITEWGKLEMGGSAARLADVRPYYRRSRTWHPSHIVRAPGVADLTIEKREGYVEVSLKAPPREAYDAKSDIIECQNLYGIKMIYNGLYISTTKKYHAPMGYKLGNARVGYYGDLAYPGQENHLIQTIRRVGGGFCLKLASDLPSIKLSKVLTVTPGLTLAEAVFYFRGKFIGSGNEHWVMEATLSSLSQSSRTLRKIDDTSLKRTISELIFDVDENCDDLDEVDGDEDGRESGGDIRLGDGGFPDRDQGLEKEEMGATYIRGKGQSVVGEELHAVLYYILDQDTQRRRPNHRETMNSFASVFFAKMKPLSQDKSLIFPWGADSVPVEWSFDWHEGSPSKAPTGGLGRQAIVIARSQ</sequence>
<feature type="region of interest" description="Disordered" evidence="1">
    <location>
        <begin position="24"/>
        <end position="54"/>
    </location>
</feature>
<keyword evidence="4" id="KW-1185">Reference proteome</keyword>
<protein>
    <submittedName>
        <fullName evidence="3">Uncharacterized protein</fullName>
    </submittedName>
</protein>
<comment type="caution">
    <text evidence="3">The sequence shown here is derived from an EMBL/GenBank/DDBJ whole genome shotgun (WGS) entry which is preliminary data.</text>
</comment>
<gene>
    <name evidence="3" type="ORF">DFP72DRAFT_1051800</name>
</gene>
<evidence type="ECO:0000256" key="2">
    <source>
        <dbReference type="SAM" id="SignalP"/>
    </source>
</evidence>
<feature type="region of interest" description="Disordered" evidence="1">
    <location>
        <begin position="290"/>
        <end position="315"/>
    </location>
</feature>
<feature type="compositionally biased region" description="Polar residues" evidence="1">
    <location>
        <begin position="24"/>
        <end position="43"/>
    </location>
</feature>
<dbReference type="AlphaFoldDB" id="A0A8H6LXW6"/>
<accession>A0A8H6LXW6</accession>
<organism evidence="3 4">
    <name type="scientific">Ephemerocybe angulata</name>
    <dbReference type="NCBI Taxonomy" id="980116"/>
    <lineage>
        <taxon>Eukaryota</taxon>
        <taxon>Fungi</taxon>
        <taxon>Dikarya</taxon>
        <taxon>Basidiomycota</taxon>
        <taxon>Agaricomycotina</taxon>
        <taxon>Agaricomycetes</taxon>
        <taxon>Agaricomycetidae</taxon>
        <taxon>Agaricales</taxon>
        <taxon>Agaricineae</taxon>
        <taxon>Psathyrellaceae</taxon>
        <taxon>Ephemerocybe</taxon>
    </lineage>
</organism>
<evidence type="ECO:0000256" key="1">
    <source>
        <dbReference type="SAM" id="MobiDB-lite"/>
    </source>
</evidence>
<dbReference type="EMBL" id="JACGCI010000116">
    <property type="protein sequence ID" value="KAF6744647.1"/>
    <property type="molecule type" value="Genomic_DNA"/>
</dbReference>
<dbReference type="Proteomes" id="UP000521943">
    <property type="component" value="Unassembled WGS sequence"/>
</dbReference>
<keyword evidence="2" id="KW-0732">Signal</keyword>
<evidence type="ECO:0000313" key="4">
    <source>
        <dbReference type="Proteomes" id="UP000521943"/>
    </source>
</evidence>